<reference evidence="3" key="1">
    <citation type="journal article" date="2019" name="bioRxiv">
        <title>Genomics, evolutionary history and diagnostics of the Alternaria alternata species group including apple and Asian pear pathotypes.</title>
        <authorList>
            <person name="Armitage A.D."/>
            <person name="Cockerton H.M."/>
            <person name="Sreenivasaprasad S."/>
            <person name="Woodhall J.W."/>
            <person name="Lane C.R."/>
            <person name="Harrison R.J."/>
            <person name="Clarkson J.P."/>
        </authorList>
    </citation>
    <scope>NUCLEOTIDE SEQUENCE [LARGE SCALE GENOMIC DNA]</scope>
    <source>
        <strain evidence="3">RGR 97.0016</strain>
    </source>
</reference>
<proteinExistence type="predicted"/>
<evidence type="ECO:0000313" key="3">
    <source>
        <dbReference type="Proteomes" id="UP000293823"/>
    </source>
</evidence>
<dbReference type="EMBL" id="PEJP01000007">
    <property type="protein sequence ID" value="RYO71252.1"/>
    <property type="molecule type" value="Genomic_DNA"/>
</dbReference>
<evidence type="ECO:0000313" key="2">
    <source>
        <dbReference type="EMBL" id="RYO71252.1"/>
    </source>
</evidence>
<dbReference type="OrthoDB" id="3695605at2759"/>
<comment type="caution">
    <text evidence="2">The sequence shown here is derived from an EMBL/GenBank/DDBJ whole genome shotgun (WGS) entry which is preliminary data.</text>
</comment>
<sequence>MTDVYTDQLKAVMDLFDNNEIEKCIVKAKKNLSDKTLPPYYVIENCLLIACASDTCEEADDWKTRAEQAYTAFAEVTRKVYEDSLMTLNDLRKELDDLDKQKKEELLCEQIREAQIISEEDQEMIDREEREGEEEMAA</sequence>
<evidence type="ECO:0000256" key="1">
    <source>
        <dbReference type="SAM" id="MobiDB-lite"/>
    </source>
</evidence>
<protein>
    <submittedName>
        <fullName evidence="2">Uncharacterized protein</fullName>
    </submittedName>
</protein>
<keyword evidence="3" id="KW-1185">Reference proteome</keyword>
<dbReference type="AlphaFoldDB" id="A0A4Q4SLX1"/>
<name>A0A4Q4SLX1_9PLEO</name>
<organism evidence="2 3">
    <name type="scientific">Alternaria arborescens</name>
    <dbReference type="NCBI Taxonomy" id="156630"/>
    <lineage>
        <taxon>Eukaryota</taxon>
        <taxon>Fungi</taxon>
        <taxon>Dikarya</taxon>
        <taxon>Ascomycota</taxon>
        <taxon>Pezizomycotina</taxon>
        <taxon>Dothideomycetes</taxon>
        <taxon>Pleosporomycetidae</taxon>
        <taxon>Pleosporales</taxon>
        <taxon>Pleosporineae</taxon>
        <taxon>Pleosporaceae</taxon>
        <taxon>Alternaria</taxon>
        <taxon>Alternaria sect. Alternaria</taxon>
    </lineage>
</organism>
<accession>A0A4Q4SLX1</accession>
<gene>
    <name evidence="2" type="ORF">AA0113_g2389</name>
</gene>
<dbReference type="Proteomes" id="UP000293823">
    <property type="component" value="Unassembled WGS sequence"/>
</dbReference>
<feature type="region of interest" description="Disordered" evidence="1">
    <location>
        <begin position="118"/>
        <end position="138"/>
    </location>
</feature>